<feature type="transmembrane region" description="Helical" evidence="1">
    <location>
        <begin position="73"/>
        <end position="95"/>
    </location>
</feature>
<proteinExistence type="predicted"/>
<reference evidence="2" key="1">
    <citation type="submission" date="2023-03" db="EMBL/GenBank/DDBJ databases">
        <title>Massive genome expansion in bonnet fungi (Mycena s.s.) driven by repeated elements and novel gene families across ecological guilds.</title>
        <authorList>
            <consortium name="Lawrence Berkeley National Laboratory"/>
            <person name="Harder C.B."/>
            <person name="Miyauchi S."/>
            <person name="Viragh M."/>
            <person name="Kuo A."/>
            <person name="Thoen E."/>
            <person name="Andreopoulos B."/>
            <person name="Lu D."/>
            <person name="Skrede I."/>
            <person name="Drula E."/>
            <person name="Henrissat B."/>
            <person name="Morin E."/>
            <person name="Kohler A."/>
            <person name="Barry K."/>
            <person name="LaButti K."/>
            <person name="Morin E."/>
            <person name="Salamov A."/>
            <person name="Lipzen A."/>
            <person name="Mereny Z."/>
            <person name="Hegedus B."/>
            <person name="Baldrian P."/>
            <person name="Stursova M."/>
            <person name="Weitz H."/>
            <person name="Taylor A."/>
            <person name="Grigoriev I.V."/>
            <person name="Nagy L.G."/>
            <person name="Martin F."/>
            <person name="Kauserud H."/>
        </authorList>
    </citation>
    <scope>NUCLEOTIDE SEQUENCE</scope>
    <source>
        <strain evidence="2">CBHHK188m</strain>
    </source>
</reference>
<gene>
    <name evidence="2" type="ORF">DFH07DRAFT_1163</name>
</gene>
<keyword evidence="3" id="KW-1185">Reference proteome</keyword>
<feature type="transmembrane region" description="Helical" evidence="1">
    <location>
        <begin position="34"/>
        <end position="53"/>
    </location>
</feature>
<name>A0AAD7KGT2_9AGAR</name>
<dbReference type="EMBL" id="JARJLG010000001">
    <property type="protein sequence ID" value="KAJ7784884.1"/>
    <property type="molecule type" value="Genomic_DNA"/>
</dbReference>
<evidence type="ECO:0000313" key="3">
    <source>
        <dbReference type="Proteomes" id="UP001215280"/>
    </source>
</evidence>
<keyword evidence="1" id="KW-1133">Transmembrane helix</keyword>
<protein>
    <submittedName>
        <fullName evidence="2">Uncharacterized protein</fullName>
    </submittedName>
</protein>
<evidence type="ECO:0000256" key="1">
    <source>
        <dbReference type="SAM" id="Phobius"/>
    </source>
</evidence>
<comment type="caution">
    <text evidence="2">The sequence shown here is derived from an EMBL/GenBank/DDBJ whole genome shotgun (WGS) entry which is preliminary data.</text>
</comment>
<organism evidence="2 3">
    <name type="scientific">Mycena maculata</name>
    <dbReference type="NCBI Taxonomy" id="230809"/>
    <lineage>
        <taxon>Eukaryota</taxon>
        <taxon>Fungi</taxon>
        <taxon>Dikarya</taxon>
        <taxon>Basidiomycota</taxon>
        <taxon>Agaricomycotina</taxon>
        <taxon>Agaricomycetes</taxon>
        <taxon>Agaricomycetidae</taxon>
        <taxon>Agaricales</taxon>
        <taxon>Marasmiineae</taxon>
        <taxon>Mycenaceae</taxon>
        <taxon>Mycena</taxon>
    </lineage>
</organism>
<dbReference type="AlphaFoldDB" id="A0AAD7KGT2"/>
<keyword evidence="1" id="KW-0472">Membrane</keyword>
<keyword evidence="1" id="KW-0812">Transmembrane</keyword>
<sequence length="97" mass="10648">MARIHLEFSLEWLRLATFTSGDPSMLWVWNLARVFYVGHPTVWCVLKLFPPLIPFSLLSSTPNHRNSVPETFGFFWGVSGILVYGAATAAGPGAAPG</sequence>
<evidence type="ECO:0000313" key="2">
    <source>
        <dbReference type="EMBL" id="KAJ7784884.1"/>
    </source>
</evidence>
<accession>A0AAD7KGT2</accession>
<dbReference type="Proteomes" id="UP001215280">
    <property type="component" value="Unassembled WGS sequence"/>
</dbReference>